<dbReference type="Pfam" id="PF00160">
    <property type="entry name" value="Pro_isomerase"/>
    <property type="match status" value="2"/>
</dbReference>
<dbReference type="InterPro" id="IPR002130">
    <property type="entry name" value="Cyclophilin-type_PPIase_dom"/>
</dbReference>
<dbReference type="GO" id="GO:0003755">
    <property type="term" value="F:peptidyl-prolyl cis-trans isomerase activity"/>
    <property type="evidence" value="ECO:0007669"/>
    <property type="project" value="UniProtKB-KW"/>
</dbReference>
<dbReference type="InterPro" id="IPR029000">
    <property type="entry name" value="Cyclophilin-like_dom_sf"/>
</dbReference>
<dbReference type="AlphaFoldDB" id="A0A644VJQ7"/>
<sequence>MCLTTYLFYLYEIISITTCCVTLQIKDNDQIETTLSKSAIYYHNYIEMKKLHFILISIMLSSVLAYCYAQEKTVTFTTSAGVIKARLYDDVPNHTSVFIKKAANGDYNGTLFTRVIKEFMIQGGSPDSKNAPAGARCGFGDRRSEILPEFRNHYFHKKGVLAAPRQNDDINPKKKSDMSQFFIVHGKVYTDGALDTLELIKNQPIRRKAMDTYYKPFKTELEILKKDNPREFNKRVVEINSKVDSVIRSTPGHLIFTEEQRKAYTTLGGCPHLDGFYTIYGEVTEGFEVIDAIANQPKDAYDRPKKDIRIIKVTIQ</sequence>
<dbReference type="InterPro" id="IPR044666">
    <property type="entry name" value="Cyclophilin_A-like"/>
</dbReference>
<dbReference type="SUPFAM" id="SSF50891">
    <property type="entry name" value="Cyclophilin-like"/>
    <property type="match status" value="1"/>
</dbReference>
<feature type="domain" description="PPIase cyclophilin-type" evidence="5">
    <location>
        <begin position="78"/>
        <end position="315"/>
    </location>
</feature>
<protein>
    <recommendedName>
        <fullName evidence="1">peptidylprolyl isomerase</fullName>
        <ecNumber evidence="1">5.2.1.8</ecNumber>
    </recommendedName>
</protein>
<organism evidence="6">
    <name type="scientific">bioreactor metagenome</name>
    <dbReference type="NCBI Taxonomy" id="1076179"/>
    <lineage>
        <taxon>unclassified sequences</taxon>
        <taxon>metagenomes</taxon>
        <taxon>ecological metagenomes</taxon>
    </lineage>
</organism>
<feature type="transmembrane region" description="Helical" evidence="4">
    <location>
        <begin position="51"/>
        <end position="69"/>
    </location>
</feature>
<dbReference type="EC" id="5.2.1.8" evidence="1"/>
<dbReference type="PANTHER" id="PTHR45625">
    <property type="entry name" value="PEPTIDYL-PROLYL CIS-TRANS ISOMERASE-RELATED"/>
    <property type="match status" value="1"/>
</dbReference>
<keyword evidence="4" id="KW-0472">Membrane</keyword>
<accession>A0A644VJQ7</accession>
<reference evidence="6" key="1">
    <citation type="submission" date="2019-08" db="EMBL/GenBank/DDBJ databases">
        <authorList>
            <person name="Kucharzyk K."/>
            <person name="Murdoch R.W."/>
            <person name="Higgins S."/>
            <person name="Loffler F."/>
        </authorList>
    </citation>
    <scope>NUCLEOTIDE SEQUENCE</scope>
</reference>
<dbReference type="PROSITE" id="PS50072">
    <property type="entry name" value="CSA_PPIASE_2"/>
    <property type="match status" value="1"/>
</dbReference>
<evidence type="ECO:0000256" key="1">
    <source>
        <dbReference type="ARBA" id="ARBA00013194"/>
    </source>
</evidence>
<evidence type="ECO:0000256" key="2">
    <source>
        <dbReference type="ARBA" id="ARBA00023110"/>
    </source>
</evidence>
<comment type="caution">
    <text evidence="6">The sequence shown here is derived from an EMBL/GenBank/DDBJ whole genome shotgun (WGS) entry which is preliminary data.</text>
</comment>
<keyword evidence="4" id="KW-0812">Transmembrane</keyword>
<evidence type="ECO:0000259" key="5">
    <source>
        <dbReference type="PROSITE" id="PS50072"/>
    </source>
</evidence>
<keyword evidence="3" id="KW-0413">Isomerase</keyword>
<proteinExistence type="predicted"/>
<name>A0A644VJQ7_9ZZZZ</name>
<keyword evidence="4" id="KW-1133">Transmembrane helix</keyword>
<keyword evidence="2" id="KW-0697">Rotamase</keyword>
<dbReference type="PANTHER" id="PTHR45625:SF4">
    <property type="entry name" value="PEPTIDYLPROLYL ISOMERASE DOMAIN AND WD REPEAT-CONTAINING PROTEIN 1"/>
    <property type="match status" value="1"/>
</dbReference>
<evidence type="ECO:0000256" key="4">
    <source>
        <dbReference type="SAM" id="Phobius"/>
    </source>
</evidence>
<evidence type="ECO:0000256" key="3">
    <source>
        <dbReference type="ARBA" id="ARBA00023235"/>
    </source>
</evidence>
<evidence type="ECO:0000313" key="6">
    <source>
        <dbReference type="EMBL" id="MPL90833.1"/>
    </source>
</evidence>
<dbReference type="Gene3D" id="2.40.100.10">
    <property type="entry name" value="Cyclophilin-like"/>
    <property type="match status" value="2"/>
</dbReference>
<dbReference type="EMBL" id="VSSQ01000314">
    <property type="protein sequence ID" value="MPL90833.1"/>
    <property type="molecule type" value="Genomic_DNA"/>
</dbReference>
<gene>
    <name evidence="6" type="ORF">SDC9_36890</name>
</gene>